<dbReference type="PROSITE" id="PS51257">
    <property type="entry name" value="PROKAR_LIPOPROTEIN"/>
    <property type="match status" value="1"/>
</dbReference>
<dbReference type="EMBL" id="FUYM01000001">
    <property type="protein sequence ID" value="SKB25366.1"/>
    <property type="molecule type" value="Genomic_DNA"/>
</dbReference>
<evidence type="ECO:0000313" key="4">
    <source>
        <dbReference type="EMBL" id="SKB25366.1"/>
    </source>
</evidence>
<dbReference type="InterPro" id="IPR029058">
    <property type="entry name" value="AB_hydrolase_fold"/>
</dbReference>
<dbReference type="Pfam" id="PF20434">
    <property type="entry name" value="BD-FAE"/>
    <property type="match status" value="1"/>
</dbReference>
<dbReference type="STRING" id="439228.SAMN06295920_101114"/>
<proteinExistence type="predicted"/>
<reference evidence="5" key="1">
    <citation type="submission" date="2017-02" db="EMBL/GenBank/DDBJ databases">
        <authorList>
            <person name="Varghese N."/>
            <person name="Submissions S."/>
        </authorList>
    </citation>
    <scope>NUCLEOTIDE SEQUENCE [LARGE SCALE GENOMIC DNA]</scope>
    <source>
        <strain evidence="5">UM2</strain>
    </source>
</reference>
<organism evidence="4 5">
    <name type="scientific">Rhizorhabdus histidinilytica</name>
    <dbReference type="NCBI Taxonomy" id="439228"/>
    <lineage>
        <taxon>Bacteria</taxon>
        <taxon>Pseudomonadati</taxon>
        <taxon>Pseudomonadota</taxon>
        <taxon>Alphaproteobacteria</taxon>
        <taxon>Sphingomonadales</taxon>
        <taxon>Sphingomonadaceae</taxon>
        <taxon>Rhizorhabdus</taxon>
    </lineage>
</organism>
<evidence type="ECO:0000256" key="2">
    <source>
        <dbReference type="SAM" id="SignalP"/>
    </source>
</evidence>
<evidence type="ECO:0000313" key="5">
    <source>
        <dbReference type="Proteomes" id="UP000189818"/>
    </source>
</evidence>
<dbReference type="RefSeq" id="WP_079646674.1">
    <property type="nucleotide sequence ID" value="NZ_FUYM01000001.1"/>
</dbReference>
<dbReference type="SUPFAM" id="SSF53474">
    <property type="entry name" value="alpha/beta-Hydrolases"/>
    <property type="match status" value="1"/>
</dbReference>
<protein>
    <submittedName>
        <fullName evidence="4">Acetyl esterase/lipase</fullName>
    </submittedName>
</protein>
<feature type="chain" id="PRO_5013386881" evidence="2">
    <location>
        <begin position="22"/>
        <end position="288"/>
    </location>
</feature>
<feature type="signal peptide" evidence="2">
    <location>
        <begin position="1"/>
        <end position="21"/>
    </location>
</feature>
<keyword evidence="1" id="KW-0378">Hydrolase</keyword>
<evidence type="ECO:0000259" key="3">
    <source>
        <dbReference type="Pfam" id="PF20434"/>
    </source>
</evidence>
<gene>
    <name evidence="4" type="ORF">SAMN06295920_101114</name>
</gene>
<dbReference type="Proteomes" id="UP000189818">
    <property type="component" value="Unassembled WGS sequence"/>
</dbReference>
<name>A0A1T4ZRR7_9SPHN</name>
<dbReference type="OrthoDB" id="9771666at2"/>
<dbReference type="InterPro" id="IPR050300">
    <property type="entry name" value="GDXG_lipolytic_enzyme"/>
</dbReference>
<keyword evidence="2" id="KW-0732">Signal</keyword>
<dbReference type="InterPro" id="IPR049492">
    <property type="entry name" value="BD-FAE-like_dom"/>
</dbReference>
<dbReference type="PANTHER" id="PTHR48081:SF33">
    <property type="entry name" value="KYNURENINE FORMAMIDASE"/>
    <property type="match status" value="1"/>
</dbReference>
<accession>A0A1T4ZRR7</accession>
<dbReference type="Gene3D" id="3.40.50.1820">
    <property type="entry name" value="alpha/beta hydrolase"/>
    <property type="match status" value="1"/>
</dbReference>
<dbReference type="GO" id="GO:0016787">
    <property type="term" value="F:hydrolase activity"/>
    <property type="evidence" value="ECO:0007669"/>
    <property type="project" value="UniProtKB-KW"/>
</dbReference>
<feature type="domain" description="BD-FAE-like" evidence="3">
    <location>
        <begin position="55"/>
        <end position="240"/>
    </location>
</feature>
<evidence type="ECO:0000256" key="1">
    <source>
        <dbReference type="ARBA" id="ARBA00022801"/>
    </source>
</evidence>
<dbReference type="PANTHER" id="PTHR48081">
    <property type="entry name" value="AB HYDROLASE SUPERFAMILY PROTEIN C4A8.06C"/>
    <property type="match status" value="1"/>
</dbReference>
<keyword evidence="5" id="KW-1185">Reference proteome</keyword>
<dbReference type="AlphaFoldDB" id="A0A1T4ZRR7"/>
<sequence>MTKLTLAGVALLMCGALVAAACSPLRAFDTVMPKDGTSRLVAADVPYGEGPRRQLDVYTPVAAGQRPLPVIVFIYGGSWANGTREGYHFAARALSAAGFVTVVPDYRLVPEVRFPGFVQDCAAAVRWVRTHAGRYGGDPDRIVLVGHSAGAYNAAMLALDPQFLGADRAAIRGFAGLAGPYDFLPFNGKVVTDTFGAWPKPEETQPIHYADASAPPVLLLHGGEDGTVWPKNSINLDARLRAAGVPSELKVYRDLGHVGIVTALARPFRGEAPVLADITAFARRVTGS</sequence>